<feature type="transmembrane region" description="Helical" evidence="11">
    <location>
        <begin position="87"/>
        <end position="110"/>
    </location>
</feature>
<dbReference type="Proteomes" id="UP000253769">
    <property type="component" value="Unassembled WGS sequence"/>
</dbReference>
<proteinExistence type="inferred from homology"/>
<dbReference type="OrthoDB" id="9810850at2"/>
<feature type="domain" description="Heme-copper oxidase subunit III family profile" evidence="12">
    <location>
        <begin position="4"/>
        <end position="295"/>
    </location>
</feature>
<evidence type="ECO:0000256" key="9">
    <source>
        <dbReference type="ARBA" id="ARBA00031625"/>
    </source>
</evidence>
<evidence type="ECO:0000259" key="12">
    <source>
        <dbReference type="PROSITE" id="PS50253"/>
    </source>
</evidence>
<dbReference type="EMBL" id="QQOH01000001">
    <property type="protein sequence ID" value="RDE24519.1"/>
    <property type="molecule type" value="Genomic_DNA"/>
</dbReference>
<evidence type="ECO:0000256" key="7">
    <source>
        <dbReference type="ARBA" id="ARBA00023136"/>
    </source>
</evidence>
<keyword evidence="7 11" id="KW-0472">Membrane</keyword>
<sequence>MSSPTTTYYVPESSRWPIIASIALFLMALGAAGTINALESDGQGVSHWLLIAGALLMIWVVFRWFAGVIRESQLGLYSDQIDRSFRWGMSWFIFSEVMFFAAFFGALFYVRNFAVPWLGGEGDKAIANQLWQGFSAQWPLMQTPDMERFPGPQEVISPWGIPLLNTVLLLSSSVTLTIAHKSLKLGDRDRVQTWLGVTILLGLCFLGFQIEEYIVAYTELGLTLQAGIYGATFFILTGFHGAHVTLGTVMLIIIFIRVLKGHFSADNHFGFEAVSWYWHFVDVVWVGLFLFVYIL</sequence>
<dbReference type="InterPro" id="IPR035973">
    <property type="entry name" value="Cyt_c_oxidase_su3-like_sf"/>
</dbReference>
<name>A0A369WTY9_9GAMM</name>
<feature type="transmembrane region" description="Helical" evidence="11">
    <location>
        <begin position="47"/>
        <end position="66"/>
    </location>
</feature>
<evidence type="ECO:0000256" key="3">
    <source>
        <dbReference type="ARBA" id="ARBA00012949"/>
    </source>
</evidence>
<dbReference type="InterPro" id="IPR033945">
    <property type="entry name" value="Cyt_c_oxase_su3_dom"/>
</dbReference>
<evidence type="ECO:0000256" key="8">
    <source>
        <dbReference type="ARBA" id="ARBA00031400"/>
    </source>
</evidence>
<comment type="subcellular location">
    <subcellularLocation>
        <location evidence="10">Cell membrane</location>
        <topology evidence="10">Multi-pass membrane protein</topology>
    </subcellularLocation>
    <subcellularLocation>
        <location evidence="1">Membrane</location>
        <topology evidence="1">Multi-pass membrane protein</topology>
    </subcellularLocation>
</comment>
<protein>
    <recommendedName>
        <fullName evidence="3">cytochrome-c oxidase</fullName>
        <ecNumber evidence="3">7.1.1.9</ecNumber>
    </recommendedName>
    <alternativeName>
        <fullName evidence="8">Cytochrome aa3 subunit 3</fullName>
    </alternativeName>
    <alternativeName>
        <fullName evidence="9">Cytochrome c oxidase polypeptide III</fullName>
    </alternativeName>
</protein>
<accession>A0A369WTY9</accession>
<feature type="transmembrane region" description="Helical" evidence="11">
    <location>
        <begin position="191"/>
        <end position="208"/>
    </location>
</feature>
<feature type="transmembrane region" description="Helical" evidence="11">
    <location>
        <begin position="228"/>
        <end position="256"/>
    </location>
</feature>
<evidence type="ECO:0000256" key="2">
    <source>
        <dbReference type="ARBA" id="ARBA00010581"/>
    </source>
</evidence>
<dbReference type="GO" id="GO:0005886">
    <property type="term" value="C:plasma membrane"/>
    <property type="evidence" value="ECO:0007669"/>
    <property type="project" value="UniProtKB-SubCell"/>
</dbReference>
<evidence type="ECO:0000313" key="14">
    <source>
        <dbReference type="Proteomes" id="UP000253769"/>
    </source>
</evidence>
<dbReference type="Pfam" id="PF00510">
    <property type="entry name" value="COX3"/>
    <property type="match status" value="2"/>
</dbReference>
<dbReference type="PROSITE" id="PS50253">
    <property type="entry name" value="COX3"/>
    <property type="match status" value="1"/>
</dbReference>
<dbReference type="InterPro" id="IPR024791">
    <property type="entry name" value="Cyt_c/ubiquinol_Oxase_su3"/>
</dbReference>
<comment type="similarity">
    <text evidence="2 10">Belongs to the cytochrome c oxidase subunit 3 family.</text>
</comment>
<dbReference type="Gene3D" id="1.10.287.70">
    <property type="match status" value="1"/>
</dbReference>
<dbReference type="EC" id="7.1.1.9" evidence="3"/>
<keyword evidence="5" id="KW-1278">Translocase</keyword>
<dbReference type="Gene3D" id="1.20.120.80">
    <property type="entry name" value="Cytochrome c oxidase, subunit III, four-helix bundle"/>
    <property type="match status" value="1"/>
</dbReference>
<evidence type="ECO:0000256" key="6">
    <source>
        <dbReference type="ARBA" id="ARBA00022989"/>
    </source>
</evidence>
<evidence type="ECO:0000313" key="13">
    <source>
        <dbReference type="EMBL" id="RDE24519.1"/>
    </source>
</evidence>
<dbReference type="PANTHER" id="PTHR11403">
    <property type="entry name" value="CYTOCHROME C OXIDASE SUBUNIT III"/>
    <property type="match status" value="1"/>
</dbReference>
<keyword evidence="6 11" id="KW-1133">Transmembrane helix</keyword>
<dbReference type="GO" id="GO:0019646">
    <property type="term" value="P:aerobic electron transport chain"/>
    <property type="evidence" value="ECO:0007669"/>
    <property type="project" value="InterPro"/>
</dbReference>
<keyword evidence="14" id="KW-1185">Reference proteome</keyword>
<feature type="transmembrane region" description="Helical" evidence="11">
    <location>
        <begin position="159"/>
        <end position="179"/>
    </location>
</feature>
<dbReference type="PANTHER" id="PTHR11403:SF7">
    <property type="entry name" value="CYTOCHROME C OXIDASE SUBUNIT 3"/>
    <property type="match status" value="1"/>
</dbReference>
<dbReference type="RefSeq" id="WP_114694106.1">
    <property type="nucleotide sequence ID" value="NZ_QQOH01000001.1"/>
</dbReference>
<evidence type="ECO:0000256" key="11">
    <source>
        <dbReference type="SAM" id="Phobius"/>
    </source>
</evidence>
<dbReference type="SUPFAM" id="SSF81452">
    <property type="entry name" value="Cytochrome c oxidase subunit III-like"/>
    <property type="match status" value="1"/>
</dbReference>
<feature type="transmembrane region" description="Helical" evidence="11">
    <location>
        <begin position="276"/>
        <end position="294"/>
    </location>
</feature>
<dbReference type="InterPro" id="IPR013833">
    <property type="entry name" value="Cyt_c_oxidase_su3_a-hlx"/>
</dbReference>
<dbReference type="AlphaFoldDB" id="A0A369WTY9"/>
<evidence type="ECO:0000256" key="5">
    <source>
        <dbReference type="ARBA" id="ARBA00022967"/>
    </source>
</evidence>
<keyword evidence="4 10" id="KW-0812">Transmembrane</keyword>
<dbReference type="CDD" id="cd01665">
    <property type="entry name" value="Cyt_c_Oxidase_III"/>
    <property type="match status" value="1"/>
</dbReference>
<comment type="caution">
    <text evidence="13">The sequence shown here is derived from an EMBL/GenBank/DDBJ whole genome shotgun (WGS) entry which is preliminary data.</text>
</comment>
<evidence type="ECO:0000256" key="4">
    <source>
        <dbReference type="ARBA" id="ARBA00022692"/>
    </source>
</evidence>
<evidence type="ECO:0000256" key="10">
    <source>
        <dbReference type="RuleBase" id="RU003376"/>
    </source>
</evidence>
<organism evidence="13 14">
    <name type="scientific">Motiliproteus coralliicola</name>
    <dbReference type="NCBI Taxonomy" id="2283196"/>
    <lineage>
        <taxon>Bacteria</taxon>
        <taxon>Pseudomonadati</taxon>
        <taxon>Pseudomonadota</taxon>
        <taxon>Gammaproteobacteria</taxon>
        <taxon>Oceanospirillales</taxon>
        <taxon>Oceanospirillaceae</taxon>
        <taxon>Motiliproteus</taxon>
    </lineage>
</organism>
<gene>
    <name evidence="13" type="ORF">DV711_02725</name>
</gene>
<dbReference type="FunFam" id="1.20.120.80:FF:000003">
    <property type="entry name" value="Cytochrome c oxidase subunit 3"/>
    <property type="match status" value="1"/>
</dbReference>
<dbReference type="GO" id="GO:0004129">
    <property type="term" value="F:cytochrome-c oxidase activity"/>
    <property type="evidence" value="ECO:0007669"/>
    <property type="project" value="UniProtKB-EC"/>
</dbReference>
<dbReference type="InterPro" id="IPR000298">
    <property type="entry name" value="Cyt_c_oxidase-like_su3"/>
</dbReference>
<evidence type="ECO:0000256" key="1">
    <source>
        <dbReference type="ARBA" id="ARBA00004141"/>
    </source>
</evidence>
<reference evidence="13 14" key="1">
    <citation type="submission" date="2018-07" db="EMBL/GenBank/DDBJ databases">
        <title>Motiliproteus coralliicola sp. nov., a bacterium isolated from Coral.</title>
        <authorList>
            <person name="Wang G."/>
        </authorList>
    </citation>
    <scope>NUCLEOTIDE SEQUENCE [LARGE SCALE GENOMIC DNA]</scope>
    <source>
        <strain evidence="13 14">C34</strain>
    </source>
</reference>